<protein>
    <submittedName>
        <fullName evidence="3">CI repressor</fullName>
    </submittedName>
</protein>
<reference evidence="3 4" key="1">
    <citation type="submission" date="2017-11" db="EMBL/GenBank/DDBJ databases">
        <title>A major lineage of nontailed dsDNA viruses as unrecognized killers of marine bacteria.</title>
        <authorList>
            <person name="Kauffman K.M."/>
            <person name="Hussain F.A."/>
            <person name="Yang J."/>
            <person name="Arevalo P."/>
            <person name="Brown J.M."/>
            <person name="Chang W.K."/>
            <person name="VanInsberghe D."/>
            <person name="Elsherbini J."/>
            <person name="Cutler M.B."/>
            <person name="Kelly L."/>
            <person name="Polz M.F."/>
        </authorList>
    </citation>
    <scope>NUCLEOTIDE SEQUENCE [LARGE SCALE GENOMIC DNA]</scope>
</reference>
<evidence type="ECO:0000259" key="2">
    <source>
        <dbReference type="Pfam" id="PF16452"/>
    </source>
</evidence>
<dbReference type="InterPro" id="IPR010744">
    <property type="entry name" value="Phage_CI_N"/>
</dbReference>
<dbReference type="Gene3D" id="1.10.260.40">
    <property type="entry name" value="lambda repressor-like DNA-binding domains"/>
    <property type="match status" value="1"/>
</dbReference>
<evidence type="ECO:0000313" key="3">
    <source>
        <dbReference type="EMBL" id="AUR95184.1"/>
    </source>
</evidence>
<dbReference type="Pfam" id="PF16452">
    <property type="entry name" value="Phage_CI_C"/>
    <property type="match status" value="1"/>
</dbReference>
<sequence length="209" mass="23579">MIAYEYIVGLMSRIPAKVEPFDYLKGREFTDKLREVTNCTQYNQLADYFGIPRSTILTWHRHDRTPFELIVREHLNSGASIKYLALGEGEPFDQPSNPTTALTSYMLNDGVLVEGKKRTIDLSTLDDFGLKPSYTLVVENDVGIYYLNKESNNPSSGSYLIDIDGQLSINFIQRLPGKKLSISIGDSCIEAKVDDIKVLGRVAMEMKKK</sequence>
<dbReference type="InterPro" id="IPR010982">
    <property type="entry name" value="Lambda_DNA-bd_dom_sf"/>
</dbReference>
<feature type="domain" description="Bacteriophage CI repressor N-terminal" evidence="1">
    <location>
        <begin position="29"/>
        <end position="92"/>
    </location>
</feature>
<dbReference type="Pfam" id="PF07022">
    <property type="entry name" value="Phage_CI_repr"/>
    <property type="match status" value="1"/>
</dbReference>
<dbReference type="GO" id="GO:0051259">
    <property type="term" value="P:protein complex oligomerization"/>
    <property type="evidence" value="ECO:0007669"/>
    <property type="project" value="InterPro"/>
</dbReference>
<dbReference type="GO" id="GO:0003677">
    <property type="term" value="F:DNA binding"/>
    <property type="evidence" value="ECO:0007669"/>
    <property type="project" value="InterPro"/>
</dbReference>
<gene>
    <name evidence="3" type="ORF">NVP1202O_06</name>
</gene>
<proteinExistence type="predicted"/>
<dbReference type="GO" id="GO:0045892">
    <property type="term" value="P:negative regulation of DNA-templated transcription"/>
    <property type="evidence" value="ECO:0007669"/>
    <property type="project" value="InterPro"/>
</dbReference>
<dbReference type="Gene3D" id="2.10.109.10">
    <property type="entry name" value="Umud Fragment, subunit A"/>
    <property type="match status" value="1"/>
</dbReference>
<name>A0A2I7RNF9_9CAUD</name>
<accession>A0A2I7RNF9</accession>
<organism evidence="3 4">
    <name type="scientific">Vibrio phage 1.202.O._10N.222.45.E8</name>
    <dbReference type="NCBI Taxonomy" id="1881262"/>
    <lineage>
        <taxon>Viruses</taxon>
        <taxon>Duplodnaviria</taxon>
        <taxon>Heunggongvirae</taxon>
        <taxon>Uroviricota</taxon>
        <taxon>Caudoviricetes</taxon>
        <taxon>Peduoviridae</taxon>
        <taxon>Canoevirus</taxon>
        <taxon>Canoevirus canoe</taxon>
    </lineage>
</organism>
<dbReference type="EMBL" id="MG592573">
    <property type="protein sequence ID" value="AUR95184.1"/>
    <property type="molecule type" value="Genomic_DNA"/>
</dbReference>
<dbReference type="Proteomes" id="UP000266567">
    <property type="component" value="Segment"/>
</dbReference>
<evidence type="ECO:0000259" key="1">
    <source>
        <dbReference type="Pfam" id="PF07022"/>
    </source>
</evidence>
<keyword evidence="4" id="KW-1185">Reference proteome</keyword>
<dbReference type="InterPro" id="IPR032499">
    <property type="entry name" value="Phage_CI_C"/>
</dbReference>
<feature type="domain" description="Bacteriophage CI repressor C-terminal" evidence="2">
    <location>
        <begin position="107"/>
        <end position="203"/>
    </location>
</feature>
<evidence type="ECO:0000313" key="4">
    <source>
        <dbReference type="Proteomes" id="UP000266567"/>
    </source>
</evidence>